<comment type="caution">
    <text evidence="2">The sequence shown here is derived from an EMBL/GenBank/DDBJ whole genome shotgun (WGS) entry which is preliminary data.</text>
</comment>
<feature type="region of interest" description="Disordered" evidence="1">
    <location>
        <begin position="1"/>
        <end position="44"/>
    </location>
</feature>
<protein>
    <submittedName>
        <fullName evidence="2">Uncharacterized protein</fullName>
    </submittedName>
</protein>
<accession>A0A3L7J437</accession>
<evidence type="ECO:0000256" key="1">
    <source>
        <dbReference type="SAM" id="MobiDB-lite"/>
    </source>
</evidence>
<dbReference type="RefSeq" id="WP_121646657.1">
    <property type="nucleotide sequence ID" value="NZ_RCWN01000002.1"/>
</dbReference>
<reference evidence="2 3" key="1">
    <citation type="submission" date="2018-10" db="EMBL/GenBank/DDBJ databases">
        <title>Notoacmeibacter sp. M2BS9Y-3-1, whole genome shotgun sequence.</title>
        <authorList>
            <person name="Tuo L."/>
        </authorList>
    </citation>
    <scope>NUCLEOTIDE SEQUENCE [LARGE SCALE GENOMIC DNA]</scope>
    <source>
        <strain evidence="2 3">M2BS9Y-3-1</strain>
    </source>
</reference>
<dbReference type="Proteomes" id="UP000281094">
    <property type="component" value="Unassembled WGS sequence"/>
</dbReference>
<name>A0A3L7J437_9HYPH</name>
<organism evidence="2 3">
    <name type="scientific">Notoacmeibacter ruber</name>
    <dbReference type="NCBI Taxonomy" id="2670375"/>
    <lineage>
        <taxon>Bacteria</taxon>
        <taxon>Pseudomonadati</taxon>
        <taxon>Pseudomonadota</taxon>
        <taxon>Alphaproteobacteria</taxon>
        <taxon>Hyphomicrobiales</taxon>
        <taxon>Notoacmeibacteraceae</taxon>
        <taxon>Notoacmeibacter</taxon>
    </lineage>
</organism>
<dbReference type="AlphaFoldDB" id="A0A3L7J437"/>
<sequence length="75" mass="8209">MTDQTKHNAAALKDLAQPQPVSHGLRKVAAQRPPEPTNDWSDYGPTLRAIIDEDISTALAEYEAWLEAGEISPNP</sequence>
<evidence type="ECO:0000313" key="2">
    <source>
        <dbReference type="EMBL" id="RLQ85240.1"/>
    </source>
</evidence>
<proteinExistence type="predicted"/>
<dbReference type="EMBL" id="RCWN01000002">
    <property type="protein sequence ID" value="RLQ85240.1"/>
    <property type="molecule type" value="Genomic_DNA"/>
</dbReference>
<evidence type="ECO:0000313" key="3">
    <source>
        <dbReference type="Proteomes" id="UP000281094"/>
    </source>
</evidence>
<keyword evidence="3" id="KW-1185">Reference proteome</keyword>
<gene>
    <name evidence="2" type="ORF">D8780_14860</name>
</gene>